<dbReference type="InterPro" id="IPR011042">
    <property type="entry name" value="6-blade_b-propeller_TolB-like"/>
</dbReference>
<organism evidence="7 8">
    <name type="scientific">Neotamlana sedimentorum</name>
    <dbReference type="NCBI Taxonomy" id="1435349"/>
    <lineage>
        <taxon>Bacteria</taxon>
        <taxon>Pseudomonadati</taxon>
        <taxon>Bacteroidota</taxon>
        <taxon>Flavobacteriia</taxon>
        <taxon>Flavobacteriales</taxon>
        <taxon>Flavobacteriaceae</taxon>
        <taxon>Neotamlana</taxon>
    </lineage>
</organism>
<dbReference type="SUPFAM" id="SSF82171">
    <property type="entry name" value="DPP6 N-terminal domain-like"/>
    <property type="match status" value="1"/>
</dbReference>
<dbReference type="Gene3D" id="1.25.40.10">
    <property type="entry name" value="Tetratricopeptide repeat domain"/>
    <property type="match status" value="1"/>
</dbReference>
<dbReference type="GO" id="GO:0009279">
    <property type="term" value="C:cell outer membrane"/>
    <property type="evidence" value="ECO:0007669"/>
    <property type="project" value="UniProtKB-SubCell"/>
</dbReference>
<dbReference type="PRINTS" id="PR01021">
    <property type="entry name" value="OMPADOMAIN"/>
</dbReference>
<evidence type="ECO:0000313" key="7">
    <source>
        <dbReference type="EMBL" id="KJD35528.1"/>
    </source>
</evidence>
<name>A0A0D7WA56_9FLAO</name>
<dbReference type="PATRIC" id="fig|1435349.4.peg.3114"/>
<dbReference type="SUPFAM" id="SSF48452">
    <property type="entry name" value="TPR-like"/>
    <property type="match status" value="1"/>
</dbReference>
<protein>
    <submittedName>
        <fullName evidence="7">Membrane protein</fullName>
    </submittedName>
</protein>
<dbReference type="CDD" id="cd07185">
    <property type="entry name" value="OmpA_C-like"/>
    <property type="match status" value="1"/>
</dbReference>
<evidence type="ECO:0000256" key="4">
    <source>
        <dbReference type="PROSITE-ProRule" id="PRU00473"/>
    </source>
</evidence>
<evidence type="ECO:0000256" key="1">
    <source>
        <dbReference type="ARBA" id="ARBA00004442"/>
    </source>
</evidence>
<proteinExistence type="predicted"/>
<dbReference type="PROSITE" id="PS51123">
    <property type="entry name" value="OMPA_2"/>
    <property type="match status" value="1"/>
</dbReference>
<evidence type="ECO:0000256" key="3">
    <source>
        <dbReference type="ARBA" id="ARBA00023237"/>
    </source>
</evidence>
<dbReference type="RefSeq" id="WP_044632910.1">
    <property type="nucleotide sequence ID" value="NZ_JTDW01000006.1"/>
</dbReference>
<comment type="subcellular location">
    <subcellularLocation>
        <location evidence="1">Cell outer membrane</location>
    </subcellularLocation>
</comment>
<dbReference type="EMBL" id="JTDW01000006">
    <property type="protein sequence ID" value="KJD35528.1"/>
    <property type="molecule type" value="Genomic_DNA"/>
</dbReference>
<keyword evidence="3" id="KW-0998">Cell outer membrane</keyword>
<dbReference type="AlphaFoldDB" id="A0A0D7WA56"/>
<keyword evidence="8" id="KW-1185">Reference proteome</keyword>
<dbReference type="SUPFAM" id="SSF103088">
    <property type="entry name" value="OmpA-like"/>
    <property type="match status" value="1"/>
</dbReference>
<dbReference type="Proteomes" id="UP000032578">
    <property type="component" value="Unassembled WGS sequence"/>
</dbReference>
<dbReference type="STRING" id="1435349.PW52_10595"/>
<dbReference type="Pfam" id="PF00691">
    <property type="entry name" value="OmpA"/>
    <property type="match status" value="1"/>
</dbReference>
<feature type="signal peptide" evidence="5">
    <location>
        <begin position="1"/>
        <end position="20"/>
    </location>
</feature>
<feature type="chain" id="PRO_5002325458" evidence="5">
    <location>
        <begin position="21"/>
        <end position="627"/>
    </location>
</feature>
<dbReference type="PANTHER" id="PTHR30329">
    <property type="entry name" value="STATOR ELEMENT OF FLAGELLAR MOTOR COMPLEX"/>
    <property type="match status" value="1"/>
</dbReference>
<dbReference type="InterPro" id="IPR011990">
    <property type="entry name" value="TPR-like_helical_dom_sf"/>
</dbReference>
<dbReference type="PANTHER" id="PTHR30329:SF21">
    <property type="entry name" value="LIPOPROTEIN YIAD-RELATED"/>
    <property type="match status" value="1"/>
</dbReference>
<dbReference type="InterPro" id="IPR006664">
    <property type="entry name" value="OMP_bac"/>
</dbReference>
<dbReference type="InterPro" id="IPR050330">
    <property type="entry name" value="Bact_OuterMem_StrucFunc"/>
</dbReference>
<dbReference type="Pfam" id="PF07676">
    <property type="entry name" value="PD40"/>
    <property type="match status" value="2"/>
</dbReference>
<dbReference type="InterPro" id="IPR006665">
    <property type="entry name" value="OmpA-like"/>
</dbReference>
<keyword evidence="2 4" id="KW-0472">Membrane</keyword>
<gene>
    <name evidence="7" type="ORF">PW52_10595</name>
</gene>
<feature type="domain" description="OmpA-like" evidence="6">
    <location>
        <begin position="507"/>
        <end position="627"/>
    </location>
</feature>
<dbReference type="InterPro" id="IPR011659">
    <property type="entry name" value="WD40"/>
</dbReference>
<comment type="caution">
    <text evidence="7">The sequence shown here is derived from an EMBL/GenBank/DDBJ whole genome shotgun (WGS) entry which is preliminary data.</text>
</comment>
<dbReference type="Gene3D" id="2.120.10.30">
    <property type="entry name" value="TolB, C-terminal domain"/>
    <property type="match status" value="1"/>
</dbReference>
<evidence type="ECO:0000313" key="8">
    <source>
        <dbReference type="Proteomes" id="UP000032578"/>
    </source>
</evidence>
<reference evidence="7 8" key="1">
    <citation type="submission" date="2014-11" db="EMBL/GenBank/DDBJ databases">
        <title>Tamlana sedimentorum sp. nov., isolated from shallow sand sediments of the Sea of Japan.</title>
        <authorList>
            <person name="Romanenko L.A."/>
        </authorList>
    </citation>
    <scope>NUCLEOTIDE SEQUENCE [LARGE SCALE GENOMIC DNA]</scope>
    <source>
        <strain evidence="7 8">JCM 19808</strain>
    </source>
</reference>
<keyword evidence="5" id="KW-0732">Signal</keyword>
<dbReference type="InterPro" id="IPR036737">
    <property type="entry name" value="OmpA-like_sf"/>
</dbReference>
<sequence length="627" mass="71428">MKKHIYIFASLLLVSGMAFAQKGNTKRADKLFELRAFTDAAEMYETKNRTQGVLQNLADSYYYNSSLQKAVKTYRELFLEYGDSIDIDYHFRYGQALKGVKNYEDADKHLSMYYRKPVNTNAFIQSLEKTTPHVFNLEQIVNESSSSDFGLTFYGDNQVAFASARNTDNPAYVWNNLPYLDLYNGKLTDDNKLVDVKPFSEAINTSSHESNAVFTQDGKTMYFNRTNKTRTKTGDVKIAHIKIYKAELVDGTWTNVTALPFTSDAYSTEHPALTKDDKTLYFASDMPGTLGGFDIYKVAINDDGTYGEPENLGPTINTAHREQFPFLSEFNVLYFSSIGHEGYGGLDVFRSNMVNGNFDKPVNLGSSINSNLDDFAYVIREKDNMGYVSSNRGGFDRMFGFAREVNPLTIYQVEGIVKDKNSSELLTGSLVTLFDESDTVIQDAIVKDDAYYIFKIEPNKKYKIRGTRKAYIPQDVEFSTDSKGKVQHNIYLNLESFADAEERIKEKTRGVQVELEEIYFDFDKWDIREDAGKVLDVLVDIMKKYPTMEIEVSAHTDVRGPDEYNLNLSKRRAASTLEYLVSQGIDRSRLKSIGYGETQPLNKCVKEGICSDDEYDENRRCEFTILK</sequence>
<accession>A0A0D7WA56</accession>
<evidence type="ECO:0000256" key="2">
    <source>
        <dbReference type="ARBA" id="ARBA00023136"/>
    </source>
</evidence>
<evidence type="ECO:0000259" key="6">
    <source>
        <dbReference type="PROSITE" id="PS51123"/>
    </source>
</evidence>
<evidence type="ECO:0000256" key="5">
    <source>
        <dbReference type="SAM" id="SignalP"/>
    </source>
</evidence>
<dbReference type="Gene3D" id="3.30.1330.60">
    <property type="entry name" value="OmpA-like domain"/>
    <property type="match status" value="1"/>
</dbReference>
<dbReference type="OrthoDB" id="9809364at2"/>